<comment type="similarity">
    <text evidence="10">In the N-terminal section; belongs to the precorrin methyltransferase family.</text>
</comment>
<feature type="region of interest" description="Disordered" evidence="11">
    <location>
        <begin position="276"/>
        <end position="299"/>
    </location>
</feature>
<evidence type="ECO:0000256" key="6">
    <source>
        <dbReference type="ARBA" id="ARBA00022691"/>
    </source>
</evidence>
<dbReference type="SUPFAM" id="SSF75615">
    <property type="entry name" value="Siroheme synthase middle domains-like"/>
    <property type="match status" value="1"/>
</dbReference>
<evidence type="ECO:0000256" key="1">
    <source>
        <dbReference type="ARBA" id="ARBA00011738"/>
    </source>
</evidence>
<keyword evidence="3" id="KW-0488">Methylation</keyword>
<dbReference type="GO" id="GO:0043115">
    <property type="term" value="F:precorrin-2 dehydrogenase activity"/>
    <property type="evidence" value="ECO:0007669"/>
    <property type="project" value="UniProtKB-EC"/>
</dbReference>
<dbReference type="Pfam" id="PF13241">
    <property type="entry name" value="NAD_binding_7"/>
    <property type="match status" value="1"/>
</dbReference>
<dbReference type="GO" id="GO:0019354">
    <property type="term" value="P:siroheme biosynthetic process"/>
    <property type="evidence" value="ECO:0007669"/>
    <property type="project" value="InterPro"/>
</dbReference>
<evidence type="ECO:0000256" key="7">
    <source>
        <dbReference type="ARBA" id="ARBA00023002"/>
    </source>
</evidence>
<evidence type="ECO:0000259" key="13">
    <source>
        <dbReference type="Pfam" id="PF14823"/>
    </source>
</evidence>
<evidence type="ECO:0000259" key="12">
    <source>
        <dbReference type="Pfam" id="PF00590"/>
    </source>
</evidence>
<dbReference type="InterPro" id="IPR035996">
    <property type="entry name" value="4pyrrol_Methylase_sf"/>
</dbReference>
<dbReference type="InterPro" id="IPR028281">
    <property type="entry name" value="Sirohaem_synthase_central"/>
</dbReference>
<dbReference type="PANTHER" id="PTHR45790">
    <property type="entry name" value="SIROHEME SYNTHASE-RELATED"/>
    <property type="match status" value="1"/>
</dbReference>
<dbReference type="InterPro" id="IPR036291">
    <property type="entry name" value="NAD(P)-bd_dom_sf"/>
</dbReference>
<evidence type="ECO:0000313" key="15">
    <source>
        <dbReference type="EMBL" id="TFL04582.1"/>
    </source>
</evidence>
<evidence type="ECO:0000256" key="2">
    <source>
        <dbReference type="ARBA" id="ARBA00012400"/>
    </source>
</evidence>
<gene>
    <name evidence="15" type="ORF">BDV98DRAFT_637116</name>
</gene>
<protein>
    <recommendedName>
        <fullName evidence="2">precorrin-2 dehydrogenase</fullName>
        <ecNumber evidence="2">1.3.1.76</ecNumber>
    </recommendedName>
</protein>
<proteinExistence type="inferred from homology"/>
<dbReference type="SUPFAM" id="SSF51735">
    <property type="entry name" value="NAD(P)-binding Rossmann-fold domains"/>
    <property type="match status" value="1"/>
</dbReference>
<keyword evidence="4 15" id="KW-0489">Methyltransferase</keyword>
<dbReference type="Pfam" id="PF14824">
    <property type="entry name" value="Sirohm_synth_M"/>
    <property type="match status" value="1"/>
</dbReference>
<dbReference type="InterPro" id="IPR014777">
    <property type="entry name" value="4pyrrole_Mease_sub1"/>
</dbReference>
<dbReference type="InterPro" id="IPR028162">
    <property type="entry name" value="Met8_C"/>
</dbReference>
<evidence type="ECO:0000256" key="9">
    <source>
        <dbReference type="ARBA" id="ARBA00023244"/>
    </source>
</evidence>
<feature type="region of interest" description="Disordered" evidence="11">
    <location>
        <begin position="192"/>
        <end position="241"/>
    </location>
</feature>
<evidence type="ECO:0000256" key="3">
    <source>
        <dbReference type="ARBA" id="ARBA00022481"/>
    </source>
</evidence>
<dbReference type="InterPro" id="IPR006366">
    <property type="entry name" value="CobA/CysG_C"/>
</dbReference>
<dbReference type="Gene3D" id="3.30.950.10">
    <property type="entry name" value="Methyltransferase, Cobalt-precorrin-4 Transmethylase, Domain 2"/>
    <property type="match status" value="1"/>
</dbReference>
<keyword evidence="6" id="KW-0949">S-adenosyl-L-methionine</keyword>
<dbReference type="STRING" id="1884261.A0A5C3QRS6"/>
<evidence type="ECO:0000313" key="16">
    <source>
        <dbReference type="Proteomes" id="UP000305067"/>
    </source>
</evidence>
<evidence type="ECO:0000256" key="10">
    <source>
        <dbReference type="ARBA" id="ARBA00035662"/>
    </source>
</evidence>
<dbReference type="InterPro" id="IPR050161">
    <property type="entry name" value="Siro_Cobalamin_biosynth"/>
</dbReference>
<dbReference type="OrthoDB" id="508204at2759"/>
<dbReference type="AlphaFoldDB" id="A0A5C3QRS6"/>
<keyword evidence="9" id="KW-0627">Porphyrin biosynthesis</keyword>
<name>A0A5C3QRS6_9AGAR</name>
<dbReference type="Pfam" id="PF00590">
    <property type="entry name" value="TP_methylase"/>
    <property type="match status" value="1"/>
</dbReference>
<keyword evidence="5 15" id="KW-0808">Transferase</keyword>
<feature type="compositionally biased region" description="Low complexity" evidence="11">
    <location>
        <begin position="280"/>
        <end position="293"/>
    </location>
</feature>
<dbReference type="Gene3D" id="3.40.50.720">
    <property type="entry name" value="NAD(P)-binding Rossmann-like Domain"/>
    <property type="match status" value="1"/>
</dbReference>
<keyword evidence="7" id="KW-0560">Oxidoreductase</keyword>
<sequence length="599" mass="65104">MASPYPHPKGGASLFVSLKLASQKVILVGSGTSAASRAYAALDSDATVTVLTSGGYANACDELKYRSDLRQITILDEPLETYLATSNCNDIRYVCITDTTVSPFGVYRRSRKSALEFYGLCKRRGILVNTHDMPDLCDFTFPATQRIGESLQIAVTTNGKGCRIAGRIKRHVVASLPKDAGDAVMKVGQLRQLAKARQEPPREEEQDVEEDDVMDDCGGSATPNRPVPSRNPSLAETDLEGTRRRMKWVAQVSEYWAFSQLAALTQEEMMNVLDGEANRSPNTSEPPSSPTFSQHQLPLSAPPKKGRIFLLGSGPGHPSLLTVATMNVLTKHADLVLSDKLVPSQVLDVIPKGVTVRIARKFPGNAEGAQMEMMEAAIEGANKGLTVVRLKQGDPTIYGRSSEEIIYFRHHGYESLLIPGVSSSIAAPSFANIPLTQRGVSESAVICTGVGRGGKGVELPGYVRPRALVVLMGVARINNIVKTLTDPCVEGSRRNGPAYPPHLPIAIIERASMPDQRVIKSTLGDIEEALNSSGEQRPPGMMVIGWCVMALDLGEESMRILDDGQDEERDRERVGRWLGSGEGRRWVVSEGLERGWEDL</sequence>
<evidence type="ECO:0000256" key="11">
    <source>
        <dbReference type="SAM" id="MobiDB-lite"/>
    </source>
</evidence>
<dbReference type="Gene3D" id="3.40.1010.10">
    <property type="entry name" value="Cobalt-precorrin-4 Transmethylase, Domain 1"/>
    <property type="match status" value="1"/>
</dbReference>
<dbReference type="InterPro" id="IPR014776">
    <property type="entry name" value="4pyrrole_Mease_sub2"/>
</dbReference>
<feature type="domain" description="Siroheme synthase central" evidence="14">
    <location>
        <begin position="150"/>
        <end position="174"/>
    </location>
</feature>
<evidence type="ECO:0000256" key="4">
    <source>
        <dbReference type="ARBA" id="ARBA00022603"/>
    </source>
</evidence>
<reference evidence="15 16" key="1">
    <citation type="journal article" date="2019" name="Nat. Ecol. Evol.">
        <title>Megaphylogeny resolves global patterns of mushroom evolution.</title>
        <authorList>
            <person name="Varga T."/>
            <person name="Krizsan K."/>
            <person name="Foldi C."/>
            <person name="Dima B."/>
            <person name="Sanchez-Garcia M."/>
            <person name="Sanchez-Ramirez S."/>
            <person name="Szollosi G.J."/>
            <person name="Szarkandi J.G."/>
            <person name="Papp V."/>
            <person name="Albert L."/>
            <person name="Andreopoulos W."/>
            <person name="Angelini C."/>
            <person name="Antonin V."/>
            <person name="Barry K.W."/>
            <person name="Bougher N.L."/>
            <person name="Buchanan P."/>
            <person name="Buyck B."/>
            <person name="Bense V."/>
            <person name="Catcheside P."/>
            <person name="Chovatia M."/>
            <person name="Cooper J."/>
            <person name="Damon W."/>
            <person name="Desjardin D."/>
            <person name="Finy P."/>
            <person name="Geml J."/>
            <person name="Haridas S."/>
            <person name="Hughes K."/>
            <person name="Justo A."/>
            <person name="Karasinski D."/>
            <person name="Kautmanova I."/>
            <person name="Kiss B."/>
            <person name="Kocsube S."/>
            <person name="Kotiranta H."/>
            <person name="LaButti K.M."/>
            <person name="Lechner B.E."/>
            <person name="Liimatainen K."/>
            <person name="Lipzen A."/>
            <person name="Lukacs Z."/>
            <person name="Mihaltcheva S."/>
            <person name="Morgado L.N."/>
            <person name="Niskanen T."/>
            <person name="Noordeloos M.E."/>
            <person name="Ohm R.A."/>
            <person name="Ortiz-Santana B."/>
            <person name="Ovrebo C."/>
            <person name="Racz N."/>
            <person name="Riley R."/>
            <person name="Savchenko A."/>
            <person name="Shiryaev A."/>
            <person name="Soop K."/>
            <person name="Spirin V."/>
            <person name="Szebenyi C."/>
            <person name="Tomsovsky M."/>
            <person name="Tulloss R.E."/>
            <person name="Uehling J."/>
            <person name="Grigoriev I.V."/>
            <person name="Vagvolgyi C."/>
            <person name="Papp T."/>
            <person name="Martin F.M."/>
            <person name="Miettinen O."/>
            <person name="Hibbett D.S."/>
            <person name="Nagy L.G."/>
        </authorList>
    </citation>
    <scope>NUCLEOTIDE SEQUENCE [LARGE SCALE GENOMIC DNA]</scope>
    <source>
        <strain evidence="15 16">CBS 309.79</strain>
    </source>
</reference>
<dbReference type="InterPro" id="IPR000878">
    <property type="entry name" value="4pyrrol_Mease"/>
</dbReference>
<feature type="compositionally biased region" description="Acidic residues" evidence="11">
    <location>
        <begin position="204"/>
        <end position="215"/>
    </location>
</feature>
<feature type="domain" description="Siroheme biosynthesis protein Met8 C-terminal" evidence="13">
    <location>
        <begin position="240"/>
        <end position="276"/>
    </location>
</feature>
<dbReference type="PANTHER" id="PTHR45790:SF6">
    <property type="entry name" value="UROPORPHYRINOGEN-III C-METHYLTRANSFERASE"/>
    <property type="match status" value="1"/>
</dbReference>
<dbReference type="Proteomes" id="UP000305067">
    <property type="component" value="Unassembled WGS sequence"/>
</dbReference>
<accession>A0A5C3QRS6</accession>
<dbReference type="SUPFAM" id="SSF53790">
    <property type="entry name" value="Tetrapyrrole methylase"/>
    <property type="match status" value="1"/>
</dbReference>
<comment type="subunit">
    <text evidence="1">Homodimer.</text>
</comment>
<keyword evidence="16" id="KW-1185">Reference proteome</keyword>
<organism evidence="15 16">
    <name type="scientific">Pterulicium gracile</name>
    <dbReference type="NCBI Taxonomy" id="1884261"/>
    <lineage>
        <taxon>Eukaryota</taxon>
        <taxon>Fungi</taxon>
        <taxon>Dikarya</taxon>
        <taxon>Basidiomycota</taxon>
        <taxon>Agaricomycotina</taxon>
        <taxon>Agaricomycetes</taxon>
        <taxon>Agaricomycetidae</taxon>
        <taxon>Agaricales</taxon>
        <taxon>Pleurotineae</taxon>
        <taxon>Pterulaceae</taxon>
        <taxon>Pterulicium</taxon>
    </lineage>
</organism>
<dbReference type="FunFam" id="3.40.1010.10:FF:000006">
    <property type="entry name" value="Siroheme synthase, putative"/>
    <property type="match status" value="1"/>
</dbReference>
<evidence type="ECO:0000256" key="5">
    <source>
        <dbReference type="ARBA" id="ARBA00022679"/>
    </source>
</evidence>
<dbReference type="EC" id="1.3.1.76" evidence="2"/>
<dbReference type="CDD" id="cd11642">
    <property type="entry name" value="SUMT"/>
    <property type="match status" value="1"/>
</dbReference>
<evidence type="ECO:0000256" key="8">
    <source>
        <dbReference type="ARBA" id="ARBA00023027"/>
    </source>
</evidence>
<keyword evidence="8" id="KW-0520">NAD</keyword>
<feature type="domain" description="Tetrapyrrole methylase" evidence="12">
    <location>
        <begin position="308"/>
        <end position="526"/>
    </location>
</feature>
<dbReference type="GO" id="GO:0004851">
    <property type="term" value="F:uroporphyrin-III C-methyltransferase activity"/>
    <property type="evidence" value="ECO:0007669"/>
    <property type="project" value="TreeGrafter"/>
</dbReference>
<evidence type="ECO:0000259" key="14">
    <source>
        <dbReference type="Pfam" id="PF14824"/>
    </source>
</evidence>
<dbReference type="GO" id="GO:0032259">
    <property type="term" value="P:methylation"/>
    <property type="evidence" value="ECO:0007669"/>
    <property type="project" value="UniProtKB-KW"/>
</dbReference>
<dbReference type="EMBL" id="ML178818">
    <property type="protein sequence ID" value="TFL04582.1"/>
    <property type="molecule type" value="Genomic_DNA"/>
</dbReference>
<dbReference type="Pfam" id="PF14823">
    <property type="entry name" value="Sirohm_synth_C"/>
    <property type="match status" value="1"/>
</dbReference>